<feature type="transmembrane region" description="Helical" evidence="1">
    <location>
        <begin position="122"/>
        <end position="142"/>
    </location>
</feature>
<keyword evidence="1" id="KW-1133">Transmembrane helix</keyword>
<evidence type="ECO:0000313" key="4">
    <source>
        <dbReference type="Proteomes" id="UP000094819"/>
    </source>
</evidence>
<feature type="transmembrane region" description="Helical" evidence="1">
    <location>
        <begin position="163"/>
        <end position="182"/>
    </location>
</feature>
<feature type="chain" id="PRO_5009129826" description="Transmembrane protein" evidence="2">
    <location>
        <begin position="20"/>
        <end position="211"/>
    </location>
</feature>
<keyword evidence="2" id="KW-0732">Signal</keyword>
<dbReference type="RefSeq" id="XP_019029376.1">
    <property type="nucleotide sequence ID" value="XM_019178675.1"/>
</dbReference>
<dbReference type="Proteomes" id="UP000094819">
    <property type="component" value="Unassembled WGS sequence"/>
</dbReference>
<evidence type="ECO:0000313" key="3">
    <source>
        <dbReference type="EMBL" id="ODN88818.1"/>
    </source>
</evidence>
<keyword evidence="1" id="KW-0812">Transmembrane</keyword>
<accession>A0A1E3IJX4</accession>
<reference evidence="3 4" key="1">
    <citation type="submission" date="2016-06" db="EMBL/GenBank/DDBJ databases">
        <title>Evolution of pathogenesis and genome organization in the Tremellales.</title>
        <authorList>
            <person name="Cuomo C."/>
            <person name="Litvintseva A."/>
            <person name="Heitman J."/>
            <person name="Chen Y."/>
            <person name="Sun S."/>
            <person name="Springer D."/>
            <person name="Dromer F."/>
            <person name="Young S."/>
            <person name="Zeng Q."/>
            <person name="Chapman S."/>
            <person name="Gujja S."/>
            <person name="Saif S."/>
            <person name="Birren B."/>
        </authorList>
    </citation>
    <scope>NUCLEOTIDE SEQUENCE [LARGE SCALE GENOMIC DNA]</scope>
    <source>
        <strain evidence="3 4">CBS 7118</strain>
    </source>
</reference>
<evidence type="ECO:0008006" key="5">
    <source>
        <dbReference type="Google" id="ProtNLM"/>
    </source>
</evidence>
<proteinExistence type="predicted"/>
<name>A0A1E3IJX4_9TREE</name>
<evidence type="ECO:0000256" key="1">
    <source>
        <dbReference type="SAM" id="Phobius"/>
    </source>
</evidence>
<dbReference type="AlphaFoldDB" id="A0A1E3IJX4"/>
<protein>
    <recommendedName>
        <fullName evidence="5">Transmembrane protein</fullName>
    </recommendedName>
</protein>
<comment type="caution">
    <text evidence="3">The sequence shown here is derived from an EMBL/GenBank/DDBJ whole genome shotgun (WGS) entry which is preliminary data.</text>
</comment>
<keyword evidence="4" id="KW-1185">Reference proteome</keyword>
<dbReference type="GeneID" id="30195832"/>
<feature type="signal peptide" evidence="2">
    <location>
        <begin position="1"/>
        <end position="19"/>
    </location>
</feature>
<evidence type="ECO:0000256" key="2">
    <source>
        <dbReference type="SAM" id="SignalP"/>
    </source>
</evidence>
<sequence length="211" mass="21721">MRFTSILVAALPILGAVFAAPFNTEAKKDLSLAPASSELVERDGLLLGVLADLKADVTAAGSLTSLSAEADINACIQVVIDAFNKCGSALGIDLSLGVDARVGLDIGLLKRELEERSVNKQAVAQALVDIIAVINVNILIPVKPKLLTCTCSQTHSLVTELDLLLTGLLCALEAILGGLLVIVKGLLITVLGLVSVLLGGLLPSCLAVCGF</sequence>
<feature type="transmembrane region" description="Helical" evidence="1">
    <location>
        <begin position="188"/>
        <end position="209"/>
    </location>
</feature>
<keyword evidence="1" id="KW-0472">Membrane</keyword>
<dbReference type="EMBL" id="AWGH01000024">
    <property type="protein sequence ID" value="ODN88818.1"/>
    <property type="molecule type" value="Genomic_DNA"/>
</dbReference>
<organism evidence="3 4">
    <name type="scientific">Cryptococcus wingfieldii CBS 7118</name>
    <dbReference type="NCBI Taxonomy" id="1295528"/>
    <lineage>
        <taxon>Eukaryota</taxon>
        <taxon>Fungi</taxon>
        <taxon>Dikarya</taxon>
        <taxon>Basidiomycota</taxon>
        <taxon>Agaricomycotina</taxon>
        <taxon>Tremellomycetes</taxon>
        <taxon>Tremellales</taxon>
        <taxon>Cryptococcaceae</taxon>
        <taxon>Cryptococcus</taxon>
    </lineage>
</organism>
<dbReference type="OrthoDB" id="2563899at2759"/>
<gene>
    <name evidence="3" type="ORF">L198_06620</name>
</gene>